<sequence>MKKDTFRGLIILALIASVCGDWDCIGVKLYELQEDTSDETRYFVCFTEKSDPIFYDCPDEYKFNVDTKSCTLELVGRTEPSCAFEGEVFVASNSDPCDQYWLCDESLSAETKTCDSDLNVNPNAKDGSNSNRDAEYRFNSLLLQCVPKKYWLCGDGIPDCSQTDQRNQKWSNIQDCGSFYQCIGNTLTKQNCPSGFYFNVTAQSCFHNAAGLCQLPTDWLPGLLVDPENMCKGNVGKFLPDPYYCKAYYYCVAEDTPYWKPCEDDLYFNNGACTKTVPSTCICETIDWEELLPSTATSVAHPNPSKYYFCKKGFVAVEESCPPGMVFNAKEKLCSY</sequence>
<dbReference type="AlphaFoldDB" id="A0A7R8UH73"/>
<protein>
    <recommendedName>
        <fullName evidence="2">Chitin-binding type-2 domain-containing protein</fullName>
    </recommendedName>
</protein>
<reference evidence="3 4" key="1">
    <citation type="submission" date="2020-11" db="EMBL/GenBank/DDBJ databases">
        <authorList>
            <person name="Wallbank WR R."/>
            <person name="Pardo Diaz C."/>
            <person name="Kozak K."/>
            <person name="Martin S."/>
            <person name="Jiggins C."/>
            <person name="Moest M."/>
            <person name="Warren A I."/>
            <person name="Generalovic N T."/>
            <person name="Byers J.R.P. K."/>
            <person name="Montejo-Kovacevich G."/>
            <person name="Yen C E."/>
        </authorList>
    </citation>
    <scope>NUCLEOTIDE SEQUENCE [LARGE SCALE GENOMIC DNA]</scope>
</reference>
<dbReference type="FunCoup" id="A0A7R8UH73">
    <property type="interactions" value="19"/>
</dbReference>
<gene>
    <name evidence="3" type="ORF">HERILL_LOCUS3692</name>
</gene>
<evidence type="ECO:0000313" key="4">
    <source>
        <dbReference type="Proteomes" id="UP000594454"/>
    </source>
</evidence>
<name>A0A7R8UH73_HERIL</name>
<dbReference type="OrthoDB" id="6020543at2759"/>
<dbReference type="InterPro" id="IPR036508">
    <property type="entry name" value="Chitin-bd_dom_sf"/>
</dbReference>
<dbReference type="InterPro" id="IPR002557">
    <property type="entry name" value="Chitin-bd_dom"/>
</dbReference>
<feature type="domain" description="Chitin-binding type-2" evidence="2">
    <location>
        <begin position="228"/>
        <end position="281"/>
    </location>
</feature>
<evidence type="ECO:0000313" key="3">
    <source>
        <dbReference type="EMBL" id="CAD7080543.1"/>
    </source>
</evidence>
<feature type="domain" description="Chitin-binding type-2" evidence="2">
    <location>
        <begin position="157"/>
        <end position="215"/>
    </location>
</feature>
<dbReference type="GO" id="GO:0005576">
    <property type="term" value="C:extracellular region"/>
    <property type="evidence" value="ECO:0007669"/>
    <property type="project" value="InterPro"/>
</dbReference>
<feature type="chain" id="PRO_5030537708" description="Chitin-binding type-2 domain-containing protein" evidence="1">
    <location>
        <begin position="21"/>
        <end position="336"/>
    </location>
</feature>
<dbReference type="EMBL" id="LR899010">
    <property type="protein sequence ID" value="CAD7080543.1"/>
    <property type="molecule type" value="Genomic_DNA"/>
</dbReference>
<dbReference type="SUPFAM" id="SSF57625">
    <property type="entry name" value="Invertebrate chitin-binding proteins"/>
    <property type="match status" value="4"/>
</dbReference>
<dbReference type="GO" id="GO:0008061">
    <property type="term" value="F:chitin binding"/>
    <property type="evidence" value="ECO:0007669"/>
    <property type="project" value="InterPro"/>
</dbReference>
<dbReference type="InParanoid" id="A0A7R8UH73"/>
<dbReference type="PROSITE" id="PS50940">
    <property type="entry name" value="CHIT_BIND_II"/>
    <property type="match status" value="3"/>
</dbReference>
<dbReference type="Gene3D" id="2.170.140.10">
    <property type="entry name" value="Chitin binding domain"/>
    <property type="match status" value="2"/>
</dbReference>
<keyword evidence="1" id="KW-0732">Signal</keyword>
<proteinExistence type="predicted"/>
<dbReference type="Pfam" id="PF01607">
    <property type="entry name" value="CBM_14"/>
    <property type="match status" value="2"/>
</dbReference>
<organism evidence="3 4">
    <name type="scientific">Hermetia illucens</name>
    <name type="common">Black soldier fly</name>
    <dbReference type="NCBI Taxonomy" id="343691"/>
    <lineage>
        <taxon>Eukaryota</taxon>
        <taxon>Metazoa</taxon>
        <taxon>Ecdysozoa</taxon>
        <taxon>Arthropoda</taxon>
        <taxon>Hexapoda</taxon>
        <taxon>Insecta</taxon>
        <taxon>Pterygota</taxon>
        <taxon>Neoptera</taxon>
        <taxon>Endopterygota</taxon>
        <taxon>Diptera</taxon>
        <taxon>Brachycera</taxon>
        <taxon>Stratiomyomorpha</taxon>
        <taxon>Stratiomyidae</taxon>
        <taxon>Hermetiinae</taxon>
        <taxon>Hermetia</taxon>
    </lineage>
</organism>
<dbReference type="SMART" id="SM00494">
    <property type="entry name" value="ChtBD2"/>
    <property type="match status" value="3"/>
</dbReference>
<evidence type="ECO:0000259" key="2">
    <source>
        <dbReference type="PROSITE" id="PS50940"/>
    </source>
</evidence>
<feature type="domain" description="Chitin-binding type-2" evidence="2">
    <location>
        <begin position="21"/>
        <end position="84"/>
    </location>
</feature>
<dbReference type="Proteomes" id="UP000594454">
    <property type="component" value="Chromosome 2"/>
</dbReference>
<feature type="signal peptide" evidence="1">
    <location>
        <begin position="1"/>
        <end position="20"/>
    </location>
</feature>
<evidence type="ECO:0000256" key="1">
    <source>
        <dbReference type="SAM" id="SignalP"/>
    </source>
</evidence>
<keyword evidence="4" id="KW-1185">Reference proteome</keyword>
<accession>A0A7R8UH73</accession>